<keyword evidence="7" id="KW-0653">Protein transport</keyword>
<dbReference type="GO" id="GO:0015031">
    <property type="term" value="P:protein transport"/>
    <property type="evidence" value="ECO:0007669"/>
    <property type="project" value="UniProtKB-KW"/>
</dbReference>
<feature type="chain" id="PRO_5040300180" description="Protein amnionless" evidence="12">
    <location>
        <begin position="18"/>
        <end position="482"/>
    </location>
</feature>
<keyword evidence="9 11" id="KW-0472">Membrane</keyword>
<dbReference type="GO" id="GO:0006898">
    <property type="term" value="P:receptor-mediated endocytosis"/>
    <property type="evidence" value="ECO:0007669"/>
    <property type="project" value="TreeGrafter"/>
</dbReference>
<evidence type="ECO:0000256" key="10">
    <source>
        <dbReference type="SAM" id="MobiDB-lite"/>
    </source>
</evidence>
<feature type="signal peptide" evidence="12">
    <location>
        <begin position="1"/>
        <end position="17"/>
    </location>
</feature>
<feature type="compositionally biased region" description="Basic and acidic residues" evidence="10">
    <location>
        <begin position="452"/>
        <end position="463"/>
    </location>
</feature>
<evidence type="ECO:0000256" key="11">
    <source>
        <dbReference type="SAM" id="Phobius"/>
    </source>
</evidence>
<dbReference type="PANTHER" id="PTHR14995:SF2">
    <property type="entry name" value="PROTEIN AMNIONLESS"/>
    <property type="match status" value="1"/>
</dbReference>
<sequence>MWLKIIFTITWGTVCHGALFTFNKSYDIYDRNNWENRRLGKTCRGLVMPKWPHGVITAQKLELKQLIFGYNMDFLFKDDTEITFNEHSTSTFNCVTLNSTEMAPHHWDDPTNWILEDRLDNAAVPDLEKLPGRHDDVFLPKGILSGRIYVPGPLEVNMLLFGEERWPGFTLTNDDTVAEVLDMLNGQLSVDGGVCSDRSGCPSGNEEAYRDMCRFVDERDTFDCEDPIEAIGFCNKICGAAIRFSPKADFDIRSLRTELDGFESETHASKVKTQDGDEVVQIVFAESKFTGNSLVEAKTLYDRLVAGGRISPGVSGTISSSGYRYEEGATVESAMSAVFGCLAGVCLLFGLLYFVFDDDKRLKSLRERTGLGQGPLTYRSVLFTRHLSVSEGAGLILDGQSAAGSLQDLRPTPGNSPQKSVRIEPKKKSPSTSEASDSSDEGGTDAIANESSNRELFEEQERRNLIETVAEEGELVDLSELN</sequence>
<keyword evidence="6 12" id="KW-0732">Signal</keyword>
<evidence type="ECO:0000256" key="5">
    <source>
        <dbReference type="ARBA" id="ARBA00022692"/>
    </source>
</evidence>
<evidence type="ECO:0000256" key="3">
    <source>
        <dbReference type="ARBA" id="ARBA00022448"/>
    </source>
</evidence>
<dbReference type="OrthoDB" id="10067964at2759"/>
<protein>
    <recommendedName>
        <fullName evidence="2">Protein amnionless</fullName>
    </recommendedName>
</protein>
<evidence type="ECO:0000256" key="8">
    <source>
        <dbReference type="ARBA" id="ARBA00022989"/>
    </source>
</evidence>
<accession>A0A9N9XMN5</accession>
<feature type="region of interest" description="Disordered" evidence="10">
    <location>
        <begin position="404"/>
        <end position="463"/>
    </location>
</feature>
<evidence type="ECO:0000256" key="6">
    <source>
        <dbReference type="ARBA" id="ARBA00022729"/>
    </source>
</evidence>
<dbReference type="EMBL" id="OU900107">
    <property type="protein sequence ID" value="CAG9857449.1"/>
    <property type="molecule type" value="Genomic_DNA"/>
</dbReference>
<evidence type="ECO:0000256" key="9">
    <source>
        <dbReference type="ARBA" id="ARBA00023136"/>
    </source>
</evidence>
<keyword evidence="4" id="KW-1003">Cell membrane</keyword>
<dbReference type="InterPro" id="IPR026112">
    <property type="entry name" value="AMN"/>
</dbReference>
<evidence type="ECO:0000256" key="12">
    <source>
        <dbReference type="SAM" id="SignalP"/>
    </source>
</evidence>
<evidence type="ECO:0000313" key="14">
    <source>
        <dbReference type="Proteomes" id="UP001153712"/>
    </source>
</evidence>
<evidence type="ECO:0000256" key="7">
    <source>
        <dbReference type="ARBA" id="ARBA00022927"/>
    </source>
</evidence>
<dbReference type="GO" id="GO:0030139">
    <property type="term" value="C:endocytic vesicle"/>
    <property type="evidence" value="ECO:0007669"/>
    <property type="project" value="TreeGrafter"/>
</dbReference>
<feature type="transmembrane region" description="Helical" evidence="11">
    <location>
        <begin position="334"/>
        <end position="356"/>
    </location>
</feature>
<evidence type="ECO:0000256" key="4">
    <source>
        <dbReference type="ARBA" id="ARBA00022475"/>
    </source>
</evidence>
<keyword evidence="14" id="KW-1185">Reference proteome</keyword>
<keyword evidence="5 11" id="KW-0812">Transmembrane</keyword>
<dbReference type="Pfam" id="PF14828">
    <property type="entry name" value="Amnionless"/>
    <property type="match status" value="1"/>
</dbReference>
<keyword evidence="3" id="KW-0813">Transport</keyword>
<evidence type="ECO:0000256" key="2">
    <source>
        <dbReference type="ARBA" id="ARBA00021200"/>
    </source>
</evidence>
<dbReference type="PANTHER" id="PTHR14995">
    <property type="entry name" value="AMNIONLESS"/>
    <property type="match status" value="1"/>
</dbReference>
<evidence type="ECO:0000313" key="13">
    <source>
        <dbReference type="EMBL" id="CAG9857449.1"/>
    </source>
</evidence>
<evidence type="ECO:0000256" key="1">
    <source>
        <dbReference type="ARBA" id="ARBA00004251"/>
    </source>
</evidence>
<dbReference type="Proteomes" id="UP001153712">
    <property type="component" value="Chromosome 14"/>
</dbReference>
<keyword evidence="8 11" id="KW-1133">Transmembrane helix</keyword>
<comment type="subcellular location">
    <subcellularLocation>
        <location evidence="1">Cell membrane</location>
        <topology evidence="1">Single-pass type I membrane protein</topology>
    </subcellularLocation>
</comment>
<dbReference type="AlphaFoldDB" id="A0A9N9XMN5"/>
<gene>
    <name evidence="13" type="ORF">PHYEVI_LOCUS3854</name>
</gene>
<name>A0A9N9XMN5_PHYSR</name>
<organism evidence="13 14">
    <name type="scientific">Phyllotreta striolata</name>
    <name type="common">Striped flea beetle</name>
    <name type="synonym">Crioceris striolata</name>
    <dbReference type="NCBI Taxonomy" id="444603"/>
    <lineage>
        <taxon>Eukaryota</taxon>
        <taxon>Metazoa</taxon>
        <taxon>Ecdysozoa</taxon>
        <taxon>Arthropoda</taxon>
        <taxon>Hexapoda</taxon>
        <taxon>Insecta</taxon>
        <taxon>Pterygota</taxon>
        <taxon>Neoptera</taxon>
        <taxon>Endopterygota</taxon>
        <taxon>Coleoptera</taxon>
        <taxon>Polyphaga</taxon>
        <taxon>Cucujiformia</taxon>
        <taxon>Chrysomeloidea</taxon>
        <taxon>Chrysomelidae</taxon>
        <taxon>Galerucinae</taxon>
        <taxon>Alticini</taxon>
        <taxon>Phyllotreta</taxon>
    </lineage>
</organism>
<reference evidence="13" key="1">
    <citation type="submission" date="2022-01" db="EMBL/GenBank/DDBJ databases">
        <authorList>
            <person name="King R."/>
        </authorList>
    </citation>
    <scope>NUCLEOTIDE SEQUENCE</scope>
</reference>
<dbReference type="GO" id="GO:0016324">
    <property type="term" value="C:apical plasma membrane"/>
    <property type="evidence" value="ECO:0007669"/>
    <property type="project" value="TreeGrafter"/>
</dbReference>
<proteinExistence type="predicted"/>